<keyword evidence="2" id="KW-0479">Metal-binding</keyword>
<name>A0A1W6ZKN7_9HYPH</name>
<dbReference type="AlphaFoldDB" id="A0A1W6ZKN7"/>
<dbReference type="PANTHER" id="PTHR21496">
    <property type="entry name" value="FERREDOXIN-RELATED"/>
    <property type="match status" value="1"/>
</dbReference>
<keyword evidence="3" id="KW-0408">Iron</keyword>
<keyword evidence="1" id="KW-0001">2Fe-2S</keyword>
<evidence type="ECO:0000313" key="8">
    <source>
        <dbReference type="Proteomes" id="UP000194137"/>
    </source>
</evidence>
<gene>
    <name evidence="7" type="ORF">CAK95_00370</name>
</gene>
<comment type="cofactor">
    <cofactor evidence="5">
        <name>[2Fe-2S] cluster</name>
        <dbReference type="ChEBI" id="CHEBI:190135"/>
    </cofactor>
</comment>
<evidence type="ECO:0000256" key="5">
    <source>
        <dbReference type="ARBA" id="ARBA00034078"/>
    </source>
</evidence>
<dbReference type="SUPFAM" id="SSF50022">
    <property type="entry name" value="ISP domain"/>
    <property type="match status" value="1"/>
</dbReference>
<dbReference type="GO" id="GO:0051537">
    <property type="term" value="F:2 iron, 2 sulfur cluster binding"/>
    <property type="evidence" value="ECO:0007669"/>
    <property type="project" value="UniProtKB-KW"/>
</dbReference>
<dbReference type="InterPro" id="IPR017941">
    <property type="entry name" value="Rieske_2Fe-2S"/>
</dbReference>
<accession>A0A1W6ZKN7</accession>
<dbReference type="STRING" id="1235591.CAK95_00370"/>
<proteinExistence type="inferred from homology"/>
<evidence type="ECO:0000313" key="7">
    <source>
        <dbReference type="EMBL" id="ARP97700.1"/>
    </source>
</evidence>
<dbReference type="PROSITE" id="PS51296">
    <property type="entry name" value="RIESKE"/>
    <property type="match status" value="1"/>
</dbReference>
<organism evidence="7 8">
    <name type="scientific">Pseudorhodoplanes sinuspersici</name>
    <dbReference type="NCBI Taxonomy" id="1235591"/>
    <lineage>
        <taxon>Bacteria</taxon>
        <taxon>Pseudomonadati</taxon>
        <taxon>Pseudomonadota</taxon>
        <taxon>Alphaproteobacteria</taxon>
        <taxon>Hyphomicrobiales</taxon>
        <taxon>Pseudorhodoplanes</taxon>
    </lineage>
</organism>
<dbReference type="InterPro" id="IPR036922">
    <property type="entry name" value="Rieske_2Fe-2S_sf"/>
</dbReference>
<evidence type="ECO:0000256" key="3">
    <source>
        <dbReference type="ARBA" id="ARBA00023004"/>
    </source>
</evidence>
<evidence type="ECO:0000256" key="6">
    <source>
        <dbReference type="ARBA" id="ARBA00038001"/>
    </source>
</evidence>
<comment type="similarity">
    <text evidence="6">Belongs to the bacterial ring-hydroxylating dioxygenase ferredoxin component family.</text>
</comment>
<dbReference type="Proteomes" id="UP000194137">
    <property type="component" value="Chromosome"/>
</dbReference>
<dbReference type="RefSeq" id="WP_086086020.1">
    <property type="nucleotide sequence ID" value="NZ_CP021112.1"/>
</dbReference>
<reference evidence="7 8" key="1">
    <citation type="submission" date="2017-05" db="EMBL/GenBank/DDBJ databases">
        <title>Full genome sequence of Pseudorhodoplanes sinuspersici.</title>
        <authorList>
            <person name="Dastgheib S.M.M."/>
            <person name="Shavandi M."/>
            <person name="Tirandaz H."/>
        </authorList>
    </citation>
    <scope>NUCLEOTIDE SEQUENCE [LARGE SCALE GENOMIC DNA]</scope>
    <source>
        <strain evidence="7 8">RIPI110</strain>
    </source>
</reference>
<dbReference type="Pfam" id="PF00355">
    <property type="entry name" value="Rieske"/>
    <property type="match status" value="1"/>
</dbReference>
<dbReference type="KEGG" id="psin:CAK95_00370"/>
<sequence>MPAHWVHACRLEAFENRQIIGVTVEGQHLVIVRDDDRFFAAERACPHEGADLAQGRCSGAKLHCPRHLAWFDLDSGAVSPGWSFRALQIYPVRVVGSDVWIGLARASVKDRQ</sequence>
<dbReference type="PANTHER" id="PTHR21496:SF0">
    <property type="entry name" value="RIESKE DOMAIN-CONTAINING PROTEIN"/>
    <property type="match status" value="1"/>
</dbReference>
<protein>
    <submittedName>
        <fullName evidence="7">Ferredoxin</fullName>
    </submittedName>
</protein>
<keyword evidence="4" id="KW-0411">Iron-sulfur</keyword>
<evidence type="ECO:0000256" key="1">
    <source>
        <dbReference type="ARBA" id="ARBA00022714"/>
    </source>
</evidence>
<dbReference type="OrthoDB" id="9794175at2"/>
<dbReference type="EMBL" id="CP021112">
    <property type="protein sequence ID" value="ARP97700.1"/>
    <property type="molecule type" value="Genomic_DNA"/>
</dbReference>
<dbReference type="GO" id="GO:0046872">
    <property type="term" value="F:metal ion binding"/>
    <property type="evidence" value="ECO:0007669"/>
    <property type="project" value="UniProtKB-KW"/>
</dbReference>
<evidence type="ECO:0000256" key="4">
    <source>
        <dbReference type="ARBA" id="ARBA00023014"/>
    </source>
</evidence>
<evidence type="ECO:0000256" key="2">
    <source>
        <dbReference type="ARBA" id="ARBA00022723"/>
    </source>
</evidence>
<keyword evidence="8" id="KW-1185">Reference proteome</keyword>
<dbReference type="Gene3D" id="2.102.10.10">
    <property type="entry name" value="Rieske [2Fe-2S] iron-sulphur domain"/>
    <property type="match status" value="1"/>
</dbReference>